<dbReference type="Pfam" id="PF07238">
    <property type="entry name" value="PilZ"/>
    <property type="match status" value="1"/>
</dbReference>
<organism evidence="2 3">
    <name type="scientific">Candidatus Acidiferrum panamense</name>
    <dbReference type="NCBI Taxonomy" id="2741543"/>
    <lineage>
        <taxon>Bacteria</taxon>
        <taxon>Pseudomonadati</taxon>
        <taxon>Acidobacteriota</taxon>
        <taxon>Terriglobia</taxon>
        <taxon>Candidatus Acidiferrales</taxon>
        <taxon>Candidatus Acidiferrum</taxon>
    </lineage>
</organism>
<proteinExistence type="predicted"/>
<sequence>MRSRIKRRSPRYPIRGEFEGAELPSFPLKRKAAAFRGQVSNISDGGFCLFTARAPKQSVLLQGPLKLAGTPAQIPTLVQVRWVEHLPHGKGYRIGLQYVV</sequence>
<evidence type="ECO:0000259" key="1">
    <source>
        <dbReference type="Pfam" id="PF07238"/>
    </source>
</evidence>
<evidence type="ECO:0000313" key="2">
    <source>
        <dbReference type="EMBL" id="MBA0084015.1"/>
    </source>
</evidence>
<protein>
    <submittedName>
        <fullName evidence="2">PilZ domain-containing protein</fullName>
    </submittedName>
</protein>
<gene>
    <name evidence="2" type="ORF">HRJ53_03380</name>
</gene>
<comment type="caution">
    <text evidence="2">The sequence shown here is derived from an EMBL/GenBank/DDBJ whole genome shotgun (WGS) entry which is preliminary data.</text>
</comment>
<dbReference type="AlphaFoldDB" id="A0A7V8SVB8"/>
<dbReference type="Proteomes" id="UP000567293">
    <property type="component" value="Unassembled WGS sequence"/>
</dbReference>
<dbReference type="GO" id="GO:0035438">
    <property type="term" value="F:cyclic-di-GMP binding"/>
    <property type="evidence" value="ECO:0007669"/>
    <property type="project" value="InterPro"/>
</dbReference>
<evidence type="ECO:0000313" key="3">
    <source>
        <dbReference type="Proteomes" id="UP000567293"/>
    </source>
</evidence>
<name>A0A7V8SVB8_9BACT</name>
<keyword evidence="3" id="KW-1185">Reference proteome</keyword>
<reference evidence="2" key="1">
    <citation type="submission" date="2020-06" db="EMBL/GenBank/DDBJ databases">
        <title>Legume-microbial interactions unlock mineral nutrients during tropical forest succession.</title>
        <authorList>
            <person name="Epihov D.Z."/>
        </authorList>
    </citation>
    <scope>NUCLEOTIDE SEQUENCE [LARGE SCALE GENOMIC DNA]</scope>
    <source>
        <strain evidence="2">Pan2503</strain>
    </source>
</reference>
<dbReference type="InterPro" id="IPR009875">
    <property type="entry name" value="PilZ_domain"/>
</dbReference>
<feature type="domain" description="PilZ" evidence="1">
    <location>
        <begin position="6"/>
        <end position="98"/>
    </location>
</feature>
<accession>A0A7V8SVB8</accession>
<dbReference type="EMBL" id="JACDQQ010000330">
    <property type="protein sequence ID" value="MBA0084015.1"/>
    <property type="molecule type" value="Genomic_DNA"/>
</dbReference>